<name>A0A2P2LQ98_RHIMU</name>
<dbReference type="AlphaFoldDB" id="A0A2P2LQ98"/>
<organism evidence="1">
    <name type="scientific">Rhizophora mucronata</name>
    <name type="common">Asiatic mangrove</name>
    <dbReference type="NCBI Taxonomy" id="61149"/>
    <lineage>
        <taxon>Eukaryota</taxon>
        <taxon>Viridiplantae</taxon>
        <taxon>Streptophyta</taxon>
        <taxon>Embryophyta</taxon>
        <taxon>Tracheophyta</taxon>
        <taxon>Spermatophyta</taxon>
        <taxon>Magnoliopsida</taxon>
        <taxon>eudicotyledons</taxon>
        <taxon>Gunneridae</taxon>
        <taxon>Pentapetalae</taxon>
        <taxon>rosids</taxon>
        <taxon>fabids</taxon>
        <taxon>Malpighiales</taxon>
        <taxon>Rhizophoraceae</taxon>
        <taxon>Rhizophora</taxon>
    </lineage>
</organism>
<protein>
    <submittedName>
        <fullName evidence="1">Uncharacterized protein</fullName>
    </submittedName>
</protein>
<accession>A0A2P2LQ98</accession>
<proteinExistence type="predicted"/>
<dbReference type="EMBL" id="GGEC01039639">
    <property type="protein sequence ID" value="MBX20123.1"/>
    <property type="molecule type" value="Transcribed_RNA"/>
</dbReference>
<sequence>MNIFLNIIFFVKTINETEVKMLSAIPDICSFNLPSKFT</sequence>
<reference evidence="1" key="1">
    <citation type="submission" date="2018-02" db="EMBL/GenBank/DDBJ databases">
        <title>Rhizophora mucronata_Transcriptome.</title>
        <authorList>
            <person name="Meera S.P."/>
            <person name="Sreeshan A."/>
            <person name="Augustine A."/>
        </authorList>
    </citation>
    <scope>NUCLEOTIDE SEQUENCE</scope>
    <source>
        <tissue evidence="1">Leaf</tissue>
    </source>
</reference>
<evidence type="ECO:0000313" key="1">
    <source>
        <dbReference type="EMBL" id="MBX20123.1"/>
    </source>
</evidence>